<sequence length="78" mass="9164">MADEGREFIKFAHLFLDIVNPKHGYFHHLPFPGSLVEQPAVTMAILRVFKAEWQEYTAEQQRKAQEGAKRGTRPKRRR</sequence>
<evidence type="ECO:0000313" key="1">
    <source>
        <dbReference type="EMBL" id="AFG37628.1"/>
    </source>
</evidence>
<name>H9UJD5_SPIAZ</name>
<proteinExistence type="predicted"/>
<dbReference type="Proteomes" id="UP000007383">
    <property type="component" value="Chromosome"/>
</dbReference>
<accession>H9UJD5</accession>
<dbReference type="HOGENOM" id="CLU_2620254_0_0_12"/>
<reference evidence="2" key="1">
    <citation type="journal article" date="2013" name="Stand. Genomic Sci.">
        <title>Complete genome sequence of the halophilic bacterium Spirochaeta africana type strain (Z-7692(T)) from the alkaline Lake Magadi in the East African Rift.</title>
        <authorList>
            <person name="Liolos K."/>
            <person name="Abt B."/>
            <person name="Scheuner C."/>
            <person name="Teshima H."/>
            <person name="Held B."/>
            <person name="Lapidus A."/>
            <person name="Nolan M."/>
            <person name="Lucas S."/>
            <person name="Deshpande S."/>
            <person name="Cheng J.F."/>
            <person name="Tapia R."/>
            <person name="Goodwin L.A."/>
            <person name="Pitluck S."/>
            <person name="Pagani I."/>
            <person name="Ivanova N."/>
            <person name="Mavromatis K."/>
            <person name="Mikhailova N."/>
            <person name="Huntemann M."/>
            <person name="Pati A."/>
            <person name="Chen A."/>
            <person name="Palaniappan K."/>
            <person name="Land M."/>
            <person name="Rohde M."/>
            <person name="Tindall B.J."/>
            <person name="Detter J.C."/>
            <person name="Goker M."/>
            <person name="Bristow J."/>
            <person name="Eisen J.A."/>
            <person name="Markowitz V."/>
            <person name="Hugenholtz P."/>
            <person name="Woyke T."/>
            <person name="Klenk H.P."/>
            <person name="Kyrpides N.C."/>
        </authorList>
    </citation>
    <scope>NUCLEOTIDE SEQUENCE</scope>
    <source>
        <strain evidence="2">ATCC 700263 / DSM 8902 / Z-7692</strain>
    </source>
</reference>
<dbReference type="STRING" id="889378.Spiaf_1569"/>
<organism evidence="1 2">
    <name type="scientific">Spirochaeta africana (strain ATCC 700263 / DSM 8902 / Z-7692)</name>
    <dbReference type="NCBI Taxonomy" id="889378"/>
    <lineage>
        <taxon>Bacteria</taxon>
        <taxon>Pseudomonadati</taxon>
        <taxon>Spirochaetota</taxon>
        <taxon>Spirochaetia</taxon>
        <taxon>Spirochaetales</taxon>
        <taxon>Spirochaetaceae</taxon>
        <taxon>Spirochaeta</taxon>
    </lineage>
</organism>
<protein>
    <submittedName>
        <fullName evidence="1">Uncharacterized protein</fullName>
    </submittedName>
</protein>
<keyword evidence="2" id="KW-1185">Reference proteome</keyword>
<evidence type="ECO:0000313" key="2">
    <source>
        <dbReference type="Proteomes" id="UP000007383"/>
    </source>
</evidence>
<gene>
    <name evidence="1" type="ordered locus">Spiaf_1569</name>
</gene>
<dbReference type="PATRIC" id="fig|889378.3.peg.1561"/>
<dbReference type="EMBL" id="CP003282">
    <property type="protein sequence ID" value="AFG37628.1"/>
    <property type="molecule type" value="Genomic_DNA"/>
</dbReference>
<dbReference type="KEGG" id="sfc:Spiaf_1569"/>
<dbReference type="AlphaFoldDB" id="H9UJD5"/>
<dbReference type="RefSeq" id="WP_014455611.1">
    <property type="nucleotide sequence ID" value="NC_017098.1"/>
</dbReference>